<dbReference type="PANTHER" id="PTHR43830">
    <property type="entry name" value="PROTEIN PSP1"/>
    <property type="match status" value="1"/>
</dbReference>
<feature type="compositionally biased region" description="Polar residues" evidence="1">
    <location>
        <begin position="653"/>
        <end position="677"/>
    </location>
</feature>
<keyword evidence="4" id="KW-1185">Reference proteome</keyword>
<evidence type="ECO:0000313" key="3">
    <source>
        <dbReference type="EMBL" id="CAK3763873.1"/>
    </source>
</evidence>
<feature type="region of interest" description="Disordered" evidence="1">
    <location>
        <begin position="81"/>
        <end position="138"/>
    </location>
</feature>
<evidence type="ECO:0000259" key="2">
    <source>
        <dbReference type="PROSITE" id="PS51411"/>
    </source>
</evidence>
<proteinExistence type="predicted"/>
<dbReference type="Pfam" id="PF04468">
    <property type="entry name" value="PSP1"/>
    <property type="match status" value="1"/>
</dbReference>
<feature type="compositionally biased region" description="Low complexity" evidence="1">
    <location>
        <begin position="733"/>
        <end position="747"/>
    </location>
</feature>
<dbReference type="InterPro" id="IPR047767">
    <property type="entry name" value="PSP1-like"/>
</dbReference>
<feature type="domain" description="PSP1 C-terminal" evidence="2">
    <location>
        <begin position="470"/>
        <end position="555"/>
    </location>
</feature>
<dbReference type="AlphaFoldDB" id="A0AAI8W1L1"/>
<organism evidence="3 4">
    <name type="scientific">Lecanosticta acicola</name>
    <dbReference type="NCBI Taxonomy" id="111012"/>
    <lineage>
        <taxon>Eukaryota</taxon>
        <taxon>Fungi</taxon>
        <taxon>Dikarya</taxon>
        <taxon>Ascomycota</taxon>
        <taxon>Pezizomycotina</taxon>
        <taxon>Dothideomycetes</taxon>
        <taxon>Dothideomycetidae</taxon>
        <taxon>Mycosphaerellales</taxon>
        <taxon>Mycosphaerellaceae</taxon>
        <taxon>Lecanosticta</taxon>
    </lineage>
</organism>
<feature type="compositionally biased region" description="Gly residues" evidence="1">
    <location>
        <begin position="127"/>
        <end position="138"/>
    </location>
</feature>
<feature type="region of interest" description="Disordered" evidence="1">
    <location>
        <begin position="185"/>
        <end position="213"/>
    </location>
</feature>
<dbReference type="GO" id="GO:0005737">
    <property type="term" value="C:cytoplasm"/>
    <property type="evidence" value="ECO:0007669"/>
    <property type="project" value="TreeGrafter"/>
</dbReference>
<dbReference type="PROSITE" id="PS51411">
    <property type="entry name" value="PSP1_C"/>
    <property type="match status" value="1"/>
</dbReference>
<evidence type="ECO:0000256" key="1">
    <source>
        <dbReference type="SAM" id="MobiDB-lite"/>
    </source>
</evidence>
<accession>A0AAI8W1L1</accession>
<sequence>MNPARRGTPESEAVASSEDERPWPSSMSFGKFPLKEDSVPGLPGGIWSQKRPSFKMEMAPRPAVAVARDVRLGAVNPAHAAAFRGTPSPSSTGDGSGSLPFAIPLQPTPKAGRSLSHSQGQREVLQGAGGAHAGAGAGQGAALPLGLLTEEVDTESDSDLENVLTHTNSHPPIGSLMRTTTLPATYRGYQGPSNGRDHPNGRSPPHQGVSRGKTFESAFSPISLAQWQSHLGWDVPAGINESRRHSLADIPTRRGSVAGGEPSHLSRSYTINDAIEDEPAQYQQFGPDRAIDTANDPQHVGSRAQRTPNIIPPMYIAPPVELTAHEQGEMDAQRQVTQGIHWGPGTGRPKKQLYVVSFKCSRVDVFYLLDNTGLAVNEGDMVIVEADRGQDLGTVQHAKVTPDAARLLKKKYSEEQYKWLMMYSRNKEGGLNPNAQLHGESEGFGRLFPDAPTTMQGTIPRDNYNNLKPKAIKRLANDHEIKMLAEKEGNEAKAKRTCQQKVAHLRLQMEILDAEWQWDFQKLIFYYYADHYINFKDLITELYRIYKTRIWLSAINPASFSQHAMGQPPSGIGPGAVAPFNPYAMNNSYTMAYGEDRDPYGAQMPYRIPYETYTPNYPAIPGVSNSFAPAQFPNGQNYLFYGPGPGNGQNQGMTSSPQIADDTTPTSAQGPAPRSSNLMDYNFFPSNDEHYSMGVGKDAAQPMASMMSDMANVSLSDPFSKQFGTGFAPPYNGQAQTGAGQQAPGAQNSPWTAKVPNSAGGMGRPNVLPNPIGTARPPSQCQEYGALADNQRRATVDFASSQFRGLDTTQAAMGRPNFLADSAHPSNTGNDSRANVVQAFNYQNVAKGSRRDREEAAGRVGTMDRYFSQLPPPTDIGNMHADEMSRER</sequence>
<dbReference type="Proteomes" id="UP001296104">
    <property type="component" value="Unassembled WGS sequence"/>
</dbReference>
<dbReference type="InterPro" id="IPR007557">
    <property type="entry name" value="PSP1_C"/>
</dbReference>
<comment type="caution">
    <text evidence="3">The sequence shown here is derived from an EMBL/GenBank/DDBJ whole genome shotgun (WGS) entry which is preliminary data.</text>
</comment>
<feature type="region of interest" description="Disordered" evidence="1">
    <location>
        <begin position="1"/>
        <end position="46"/>
    </location>
</feature>
<reference evidence="3" key="1">
    <citation type="submission" date="2023-11" db="EMBL/GenBank/DDBJ databases">
        <authorList>
            <person name="Alioto T."/>
            <person name="Alioto T."/>
            <person name="Gomez Garrido J."/>
        </authorList>
    </citation>
    <scope>NUCLEOTIDE SEQUENCE</scope>
</reference>
<feature type="region of interest" description="Disordered" evidence="1">
    <location>
        <begin position="846"/>
        <end position="888"/>
    </location>
</feature>
<protein>
    <recommendedName>
        <fullName evidence="2">PSP1 C-terminal domain-containing protein</fullName>
    </recommendedName>
</protein>
<dbReference type="PANTHER" id="PTHR43830:SF3">
    <property type="entry name" value="PROTEIN PSP1"/>
    <property type="match status" value="1"/>
</dbReference>
<name>A0AAI8W1L1_9PEZI</name>
<gene>
    <name evidence="3" type="ORF">LECACI_7A000336</name>
</gene>
<feature type="region of interest" description="Disordered" evidence="1">
    <location>
        <begin position="728"/>
        <end position="768"/>
    </location>
</feature>
<dbReference type="EMBL" id="CAVMBE010000001">
    <property type="protein sequence ID" value="CAK3763873.1"/>
    <property type="molecule type" value="Genomic_DNA"/>
</dbReference>
<evidence type="ECO:0000313" key="4">
    <source>
        <dbReference type="Proteomes" id="UP001296104"/>
    </source>
</evidence>
<feature type="region of interest" description="Disordered" evidence="1">
    <location>
        <begin position="643"/>
        <end position="677"/>
    </location>
</feature>